<dbReference type="FunFam" id="1.10.8.50:FF:000003">
    <property type="entry name" value="Formamidopyrimidine-DNA glycosylase"/>
    <property type="match status" value="1"/>
</dbReference>
<dbReference type="PANTHER" id="PTHR22993">
    <property type="entry name" value="FORMAMIDOPYRIMIDINE-DNA GLYCOSYLASE"/>
    <property type="match status" value="1"/>
</dbReference>
<dbReference type="EC" id="4.2.99.18" evidence="16"/>
<dbReference type="GO" id="GO:0034039">
    <property type="term" value="F:8-oxo-7,8-dihydroguanine DNA N-glycosylase activity"/>
    <property type="evidence" value="ECO:0007669"/>
    <property type="project" value="TreeGrafter"/>
</dbReference>
<keyword evidence="5 16" id="KW-0227">DNA damage</keyword>
<dbReference type="SMART" id="SM00898">
    <property type="entry name" value="Fapy_DNA_glyco"/>
    <property type="match status" value="1"/>
</dbReference>
<dbReference type="PROSITE" id="PS01242">
    <property type="entry name" value="ZF_FPG_1"/>
    <property type="match status" value="1"/>
</dbReference>
<evidence type="ECO:0000256" key="5">
    <source>
        <dbReference type="ARBA" id="ARBA00022763"/>
    </source>
</evidence>
<evidence type="ECO:0000256" key="9">
    <source>
        <dbReference type="ARBA" id="ARBA00023125"/>
    </source>
</evidence>
<dbReference type="EMBL" id="CP034726">
    <property type="protein sequence ID" value="QBP18678.1"/>
    <property type="molecule type" value="Genomic_DNA"/>
</dbReference>
<dbReference type="InterPro" id="IPR015887">
    <property type="entry name" value="DNA_glyclase_Znf_dom_DNA_BS"/>
</dbReference>
<evidence type="ECO:0000256" key="15">
    <source>
        <dbReference type="ARBA" id="ARBA00060177"/>
    </source>
</evidence>
<dbReference type="GO" id="GO:0006284">
    <property type="term" value="P:base-excision repair"/>
    <property type="evidence" value="ECO:0007669"/>
    <property type="project" value="InterPro"/>
</dbReference>
<sequence length="277" mass="31776">MPELPEVETVKRGLNELVKGSTIEHVDVRYPKMIQNVSANDFKDRLKNKKIKRVDRRGKYLLFRLTGDMTLVSHLRMEGKYMVHKSGEPLDKHDYVIFHLNGDRELRYNDTRKFGRMWLIKNGQEKTVSGLGALGPEPTAKDLTFAYMKKIMNKSRGQIKPFLLNQSHIAGLGNIYTDEVLWMSKIHPKQKTNLISDAKIKLLRKNIINEIQAAIKGHGTTVFTYKNAFGKSGSFQHHLHVYHRTGKPCGRCGTPIKKIKVAQRGTHFCPKCQKLVK</sequence>
<keyword evidence="11 16" id="KW-0456">Lyase</keyword>
<evidence type="ECO:0000256" key="13">
    <source>
        <dbReference type="ARBA" id="ARBA00023295"/>
    </source>
</evidence>
<keyword evidence="13 16" id="KW-0326">Glycosidase</keyword>
<evidence type="ECO:0000256" key="14">
    <source>
        <dbReference type="ARBA" id="ARBA00044632"/>
    </source>
</evidence>
<keyword evidence="8 16" id="KW-0862">Zinc</keyword>
<dbReference type="InterPro" id="IPR010663">
    <property type="entry name" value="Znf_FPG/IleRS"/>
</dbReference>
<comment type="catalytic activity">
    <reaction evidence="14 16">
        <text>2'-deoxyribonucleotide-(2'-deoxyribose 5'-phosphate)-2'-deoxyribonucleotide-DNA = a 3'-end 2'-deoxyribonucleotide-(2,3-dehydro-2,3-deoxyribose 5'-phosphate)-DNA + a 5'-end 5'-phospho-2'-deoxyribonucleoside-DNA + H(+)</text>
        <dbReference type="Rhea" id="RHEA:66592"/>
        <dbReference type="Rhea" id="RHEA-COMP:13180"/>
        <dbReference type="Rhea" id="RHEA-COMP:16897"/>
        <dbReference type="Rhea" id="RHEA-COMP:17067"/>
        <dbReference type="ChEBI" id="CHEBI:15378"/>
        <dbReference type="ChEBI" id="CHEBI:136412"/>
        <dbReference type="ChEBI" id="CHEBI:157695"/>
        <dbReference type="ChEBI" id="CHEBI:167181"/>
        <dbReference type="EC" id="4.2.99.18"/>
    </reaction>
</comment>
<feature type="active site" description="Schiff-base intermediate with DNA" evidence="16">
    <location>
        <position position="2"/>
    </location>
</feature>
<dbReference type="InterPro" id="IPR010979">
    <property type="entry name" value="Ribosomal_uS13-like_H2TH"/>
</dbReference>
<evidence type="ECO:0000256" key="2">
    <source>
        <dbReference type="ARBA" id="ARBA00009409"/>
    </source>
</evidence>
<evidence type="ECO:0000256" key="10">
    <source>
        <dbReference type="ARBA" id="ARBA00023204"/>
    </source>
</evidence>
<dbReference type="Pfam" id="PF06831">
    <property type="entry name" value="H2TH"/>
    <property type="match status" value="1"/>
</dbReference>
<proteinExistence type="inferred from homology"/>
<evidence type="ECO:0000256" key="3">
    <source>
        <dbReference type="ARBA" id="ARBA00011245"/>
    </source>
</evidence>
<evidence type="ECO:0000259" key="18">
    <source>
        <dbReference type="PROSITE" id="PS51068"/>
    </source>
</evidence>
<dbReference type="SMART" id="SM01232">
    <property type="entry name" value="H2TH"/>
    <property type="match status" value="1"/>
</dbReference>
<dbReference type="InterPro" id="IPR015886">
    <property type="entry name" value="H2TH_FPG"/>
</dbReference>
<comment type="catalytic activity">
    <reaction evidence="1 16">
        <text>Hydrolysis of DNA containing ring-opened 7-methylguanine residues, releasing 2,6-diamino-4-hydroxy-5-(N-methyl)formamidopyrimidine.</text>
        <dbReference type="EC" id="3.2.2.23"/>
    </reaction>
</comment>
<keyword evidence="10 16" id="KW-0234">DNA repair</keyword>
<dbReference type="HAMAP" id="MF_00103">
    <property type="entry name" value="Fapy_DNA_glycosyl"/>
    <property type="match status" value="1"/>
</dbReference>
<dbReference type="FunFam" id="3.20.190.10:FF:000001">
    <property type="entry name" value="Formamidopyrimidine-DNA glycosylase"/>
    <property type="match status" value="1"/>
</dbReference>
<feature type="active site" description="Proton donor; for delta-elimination activity" evidence="16">
    <location>
        <position position="264"/>
    </location>
</feature>
<dbReference type="GO" id="GO:0140078">
    <property type="term" value="F:class I DNA-(apurinic or apyrimidinic site) endonuclease activity"/>
    <property type="evidence" value="ECO:0007669"/>
    <property type="project" value="UniProtKB-EC"/>
</dbReference>
<evidence type="ECO:0000313" key="19">
    <source>
        <dbReference type="EMBL" id="QBP18678.1"/>
    </source>
</evidence>
<keyword evidence="7 16" id="KW-0378">Hydrolase</keyword>
<gene>
    <name evidence="16" type="primary">mutM</name>
    <name evidence="16" type="synonym">fpg</name>
    <name evidence="19" type="ORF">ELX58_05950</name>
</gene>
<dbReference type="PANTHER" id="PTHR22993:SF9">
    <property type="entry name" value="FORMAMIDOPYRIMIDINE-DNA GLYCOSYLASE"/>
    <property type="match status" value="1"/>
</dbReference>
<feature type="active site" description="Proton donor" evidence="16">
    <location>
        <position position="3"/>
    </location>
</feature>
<dbReference type="OrthoDB" id="9800855at2"/>
<feature type="binding site" evidence="16">
    <location>
        <position position="93"/>
    </location>
    <ligand>
        <name>DNA</name>
        <dbReference type="ChEBI" id="CHEBI:16991"/>
    </ligand>
</feature>
<evidence type="ECO:0000256" key="6">
    <source>
        <dbReference type="ARBA" id="ARBA00022771"/>
    </source>
</evidence>
<comment type="subunit">
    <text evidence="3 16">Monomer.</text>
</comment>
<keyword evidence="9 16" id="KW-0238">DNA-binding</keyword>
<dbReference type="InterPro" id="IPR035937">
    <property type="entry name" value="FPG_N"/>
</dbReference>
<dbReference type="SUPFAM" id="SSF57716">
    <property type="entry name" value="Glucocorticoid receptor-like (DNA-binding domain)"/>
    <property type="match status" value="1"/>
</dbReference>
<dbReference type="NCBIfam" id="TIGR00577">
    <property type="entry name" value="fpg"/>
    <property type="match status" value="1"/>
</dbReference>
<dbReference type="AlphaFoldDB" id="A0A4P6ZLV3"/>
<evidence type="ECO:0000256" key="7">
    <source>
        <dbReference type="ARBA" id="ARBA00022801"/>
    </source>
</evidence>
<dbReference type="KEGG" id="lji:ELX58_05950"/>
<dbReference type="InterPro" id="IPR012319">
    <property type="entry name" value="FPG_cat"/>
</dbReference>
<comment type="function">
    <text evidence="16">Involved in base excision repair of DNA damaged by oxidation or by mutagenic agents. Acts as DNA glycosylase that recognizes and removes damaged bases. Has a preference for oxidized purines, such as 7,8-dihydro-8-oxoguanine (8-oxoG). Has AP (apurinic/apyrimidinic) lyase activity and introduces nicks in the DNA strand. Cleaves the DNA backbone by beta-delta elimination to generate a single-strand break at the site of the removed base with both 3'- and 5'-phosphates.</text>
</comment>
<evidence type="ECO:0000256" key="16">
    <source>
        <dbReference type="HAMAP-Rule" id="MF_00103"/>
    </source>
</evidence>
<dbReference type="SUPFAM" id="SSF81624">
    <property type="entry name" value="N-terminal domain of MutM-like DNA repair proteins"/>
    <property type="match status" value="1"/>
</dbReference>
<dbReference type="RefSeq" id="WP_133442236.1">
    <property type="nucleotide sequence ID" value="NZ_CP034726.1"/>
</dbReference>
<dbReference type="CDD" id="cd08966">
    <property type="entry name" value="EcFpg-like_N"/>
    <property type="match status" value="1"/>
</dbReference>
<comment type="function">
    <text evidence="15">Involved in base excision repair of DNA damaged by oxidation or by mutagenic agents. Acts as a DNA glycosylase that recognizes and removes damaged bases. Has a preference for oxidized purines, such as 7,8-dihydro-8-oxoguanine (8-oxoG). Has AP (apurinic/apyrimidinic) lyase activity and introduces nicks in the DNA strand. Cleaves the DNA backbone by beta-delta elimination to generate a single-strand break at the site of the removed base with both 3'- and 5'-phosphates.</text>
</comment>
<evidence type="ECO:0000256" key="12">
    <source>
        <dbReference type="ARBA" id="ARBA00023268"/>
    </source>
</evidence>
<feature type="domain" description="FPG-type" evidence="17">
    <location>
        <begin position="240"/>
        <end position="274"/>
    </location>
</feature>
<evidence type="ECO:0000313" key="20">
    <source>
        <dbReference type="Proteomes" id="UP000294321"/>
    </source>
</evidence>
<dbReference type="InterPro" id="IPR000214">
    <property type="entry name" value="Znf_DNA_glyclase/AP_lyase"/>
</dbReference>
<comment type="cofactor">
    <cofactor evidence="16">
        <name>Zn(2+)</name>
        <dbReference type="ChEBI" id="CHEBI:29105"/>
    </cofactor>
    <text evidence="16">Binds 1 zinc ion per subunit.</text>
</comment>
<dbReference type="NCBIfam" id="NF002211">
    <property type="entry name" value="PRK01103.1"/>
    <property type="match status" value="1"/>
</dbReference>
<dbReference type="GO" id="GO:0003684">
    <property type="term" value="F:damaged DNA binding"/>
    <property type="evidence" value="ECO:0007669"/>
    <property type="project" value="InterPro"/>
</dbReference>
<dbReference type="GO" id="GO:0008270">
    <property type="term" value="F:zinc ion binding"/>
    <property type="evidence" value="ECO:0007669"/>
    <property type="project" value="UniProtKB-UniRule"/>
</dbReference>
<feature type="domain" description="Formamidopyrimidine-DNA glycosylase catalytic" evidence="18">
    <location>
        <begin position="2"/>
        <end position="115"/>
    </location>
</feature>
<protein>
    <recommendedName>
        <fullName evidence="16">Formamidopyrimidine-DNA glycosylase</fullName>
        <shortName evidence="16">Fapy-DNA glycosylase</shortName>
        <ecNumber evidence="16">3.2.2.23</ecNumber>
    </recommendedName>
    <alternativeName>
        <fullName evidence="16">DNA-(apurinic or apyrimidinic site) lyase MutM</fullName>
        <shortName evidence="16">AP lyase MutM</shortName>
        <ecNumber evidence="16">4.2.99.18</ecNumber>
    </alternativeName>
</protein>
<evidence type="ECO:0000256" key="8">
    <source>
        <dbReference type="ARBA" id="ARBA00022833"/>
    </source>
</evidence>
<dbReference type="Gene3D" id="3.20.190.10">
    <property type="entry name" value="MutM-like, N-terminal"/>
    <property type="match status" value="1"/>
</dbReference>
<dbReference type="InterPro" id="IPR020629">
    <property type="entry name" value="FPG_Glyclase"/>
</dbReference>
<dbReference type="Pfam" id="PF01149">
    <property type="entry name" value="Fapy_DNA_glyco"/>
    <property type="match status" value="1"/>
</dbReference>
<reference evidence="20" key="1">
    <citation type="submission" date="2018-12" db="EMBL/GenBank/DDBJ databases">
        <title>A new species of lactobacillus.</title>
        <authorList>
            <person name="Jian Y."/>
            <person name="Xin L."/>
            <person name="Hong Z.J."/>
            <person name="Ming L.Z."/>
            <person name="Hong X.Z."/>
        </authorList>
    </citation>
    <scope>NUCLEOTIDE SEQUENCE [LARGE SCALE GENOMIC DNA]</scope>
    <source>
        <strain evidence="20">HSLZ-75</strain>
    </source>
</reference>
<keyword evidence="20" id="KW-1185">Reference proteome</keyword>
<dbReference type="Gene3D" id="1.10.8.50">
    <property type="match status" value="1"/>
</dbReference>
<dbReference type="SUPFAM" id="SSF46946">
    <property type="entry name" value="S13-like H2TH domain"/>
    <property type="match status" value="1"/>
</dbReference>
<keyword evidence="4 16" id="KW-0479">Metal-binding</keyword>
<dbReference type="Proteomes" id="UP000294321">
    <property type="component" value="Chromosome"/>
</dbReference>
<name>A0A4P6ZLV3_9LACO</name>
<comment type="caution">
    <text evidence="16">Lacks conserved residue(s) required for the propagation of feature annotation.</text>
</comment>
<dbReference type="Pfam" id="PF06827">
    <property type="entry name" value="zf-FPG_IleRS"/>
    <property type="match status" value="1"/>
</dbReference>
<evidence type="ECO:0000256" key="1">
    <source>
        <dbReference type="ARBA" id="ARBA00001668"/>
    </source>
</evidence>
<keyword evidence="6 16" id="KW-0863">Zinc-finger</keyword>
<comment type="similarity">
    <text evidence="2 16">Belongs to the FPG family.</text>
</comment>
<feature type="active site" description="Proton donor; for beta-elimination activity" evidence="16">
    <location>
        <position position="59"/>
    </location>
</feature>
<evidence type="ECO:0000256" key="11">
    <source>
        <dbReference type="ARBA" id="ARBA00023239"/>
    </source>
</evidence>
<dbReference type="PROSITE" id="PS51066">
    <property type="entry name" value="ZF_FPG_2"/>
    <property type="match status" value="1"/>
</dbReference>
<evidence type="ECO:0000256" key="4">
    <source>
        <dbReference type="ARBA" id="ARBA00022723"/>
    </source>
</evidence>
<dbReference type="PROSITE" id="PS51068">
    <property type="entry name" value="FPG_CAT"/>
    <property type="match status" value="1"/>
</dbReference>
<feature type="binding site" evidence="16">
    <location>
        <position position="112"/>
    </location>
    <ligand>
        <name>DNA</name>
        <dbReference type="ChEBI" id="CHEBI:16991"/>
    </ligand>
</feature>
<keyword evidence="12 16" id="KW-0511">Multifunctional enzyme</keyword>
<dbReference type="GO" id="GO:0003690">
    <property type="term" value="F:double-stranded DNA binding"/>
    <property type="evidence" value="ECO:0007669"/>
    <property type="project" value="UniProtKB-ARBA"/>
</dbReference>
<evidence type="ECO:0000259" key="17">
    <source>
        <dbReference type="PROSITE" id="PS51066"/>
    </source>
</evidence>
<accession>A0A4P6ZLV3</accession>
<dbReference type="EC" id="3.2.2.23" evidence="16"/>
<organism evidence="19 20">
    <name type="scientific">Acetilactobacillus jinshanensis</name>
    <dbReference type="NCBI Taxonomy" id="1720083"/>
    <lineage>
        <taxon>Bacteria</taxon>
        <taxon>Bacillati</taxon>
        <taxon>Bacillota</taxon>
        <taxon>Bacilli</taxon>
        <taxon>Lactobacillales</taxon>
        <taxon>Lactobacillaceae</taxon>
        <taxon>Acetilactobacillus</taxon>
    </lineage>
</organism>